<feature type="non-terminal residue" evidence="1">
    <location>
        <position position="47"/>
    </location>
</feature>
<protein>
    <submittedName>
        <fullName evidence="1">Uncharacterized protein</fullName>
    </submittedName>
</protein>
<accession>X1IML7</accession>
<proteinExistence type="predicted"/>
<reference evidence="1" key="1">
    <citation type="journal article" date="2014" name="Front. Microbiol.">
        <title>High frequency of phylogenetically diverse reductive dehalogenase-homologous genes in deep subseafloor sedimentary metagenomes.</title>
        <authorList>
            <person name="Kawai M."/>
            <person name="Futagami T."/>
            <person name="Toyoda A."/>
            <person name="Takaki Y."/>
            <person name="Nishi S."/>
            <person name="Hori S."/>
            <person name="Arai W."/>
            <person name="Tsubouchi T."/>
            <person name="Morono Y."/>
            <person name="Uchiyama I."/>
            <person name="Ito T."/>
            <person name="Fujiyama A."/>
            <person name="Inagaki F."/>
            <person name="Takami H."/>
        </authorList>
    </citation>
    <scope>NUCLEOTIDE SEQUENCE</scope>
    <source>
        <strain evidence="1">Expedition CK06-06</strain>
    </source>
</reference>
<comment type="caution">
    <text evidence="1">The sequence shown here is derived from an EMBL/GenBank/DDBJ whole genome shotgun (WGS) entry which is preliminary data.</text>
</comment>
<sequence length="47" mass="5726">ILYLEYIHSSRDETIKLFRESEEKVIRLELGYQDFEEIDAKSCQKPY</sequence>
<organism evidence="1">
    <name type="scientific">marine sediment metagenome</name>
    <dbReference type="NCBI Taxonomy" id="412755"/>
    <lineage>
        <taxon>unclassified sequences</taxon>
        <taxon>metagenomes</taxon>
        <taxon>ecological metagenomes</taxon>
    </lineage>
</organism>
<dbReference type="EMBL" id="BARU01016139">
    <property type="protein sequence ID" value="GAH58803.1"/>
    <property type="molecule type" value="Genomic_DNA"/>
</dbReference>
<evidence type="ECO:0000313" key="1">
    <source>
        <dbReference type="EMBL" id="GAH58803.1"/>
    </source>
</evidence>
<gene>
    <name evidence="1" type="ORF">S03H2_27166</name>
</gene>
<feature type="non-terminal residue" evidence="1">
    <location>
        <position position="1"/>
    </location>
</feature>
<dbReference type="AlphaFoldDB" id="X1IML7"/>
<name>X1IML7_9ZZZZ</name>